<organism evidence="1 2">
    <name type="scientific">Hydnum rufescens UP504</name>
    <dbReference type="NCBI Taxonomy" id="1448309"/>
    <lineage>
        <taxon>Eukaryota</taxon>
        <taxon>Fungi</taxon>
        <taxon>Dikarya</taxon>
        <taxon>Basidiomycota</taxon>
        <taxon>Agaricomycotina</taxon>
        <taxon>Agaricomycetes</taxon>
        <taxon>Cantharellales</taxon>
        <taxon>Hydnaceae</taxon>
        <taxon>Hydnum</taxon>
    </lineage>
</organism>
<proteinExistence type="predicted"/>
<evidence type="ECO:0000313" key="2">
    <source>
        <dbReference type="Proteomes" id="UP000886523"/>
    </source>
</evidence>
<sequence>MPLISTAARISTRDDTGQLGHATIEGQLELYNQSLYDMKNRTSEAGHMLSLFDAVWAKITHTGSDLTVMTIFENSPPPPPQFKIVLFGVGKESITGESQDEGIRPGAIAVPSHVLDSDLDEWVIQNESALAHYVMTMGQTGSEVSSHTLSGYTFLDAKRARSIDIQPSLGRFATALVELSGGLLKGLDWTNVFVAGDIDVYLYGLDSVRANEKLEHIYNVWKSNLPHDDAQVIVVRNSHTIAFFSAYPTKRVQIILKLVRNPKEVLLNFDLDVCAMG</sequence>
<protein>
    <submittedName>
        <fullName evidence="1">Uncharacterized protein</fullName>
    </submittedName>
</protein>
<dbReference type="OrthoDB" id="539213at2759"/>
<gene>
    <name evidence="1" type="ORF">BS47DRAFT_1480976</name>
</gene>
<name>A0A9P6BAY4_9AGAM</name>
<accession>A0A9P6BAY4</accession>
<reference evidence="1" key="1">
    <citation type="journal article" date="2020" name="Nat. Commun.">
        <title>Large-scale genome sequencing of mycorrhizal fungi provides insights into the early evolution of symbiotic traits.</title>
        <authorList>
            <person name="Miyauchi S."/>
            <person name="Kiss E."/>
            <person name="Kuo A."/>
            <person name="Drula E."/>
            <person name="Kohler A."/>
            <person name="Sanchez-Garcia M."/>
            <person name="Morin E."/>
            <person name="Andreopoulos B."/>
            <person name="Barry K.W."/>
            <person name="Bonito G."/>
            <person name="Buee M."/>
            <person name="Carver A."/>
            <person name="Chen C."/>
            <person name="Cichocki N."/>
            <person name="Clum A."/>
            <person name="Culley D."/>
            <person name="Crous P.W."/>
            <person name="Fauchery L."/>
            <person name="Girlanda M."/>
            <person name="Hayes R.D."/>
            <person name="Keri Z."/>
            <person name="LaButti K."/>
            <person name="Lipzen A."/>
            <person name="Lombard V."/>
            <person name="Magnuson J."/>
            <person name="Maillard F."/>
            <person name="Murat C."/>
            <person name="Nolan M."/>
            <person name="Ohm R.A."/>
            <person name="Pangilinan J."/>
            <person name="Pereira M.F."/>
            <person name="Perotto S."/>
            <person name="Peter M."/>
            <person name="Pfister S."/>
            <person name="Riley R."/>
            <person name="Sitrit Y."/>
            <person name="Stielow J.B."/>
            <person name="Szollosi G."/>
            <person name="Zifcakova L."/>
            <person name="Stursova M."/>
            <person name="Spatafora J.W."/>
            <person name="Tedersoo L."/>
            <person name="Vaario L.M."/>
            <person name="Yamada A."/>
            <person name="Yan M."/>
            <person name="Wang P."/>
            <person name="Xu J."/>
            <person name="Bruns T."/>
            <person name="Baldrian P."/>
            <person name="Vilgalys R."/>
            <person name="Dunand C."/>
            <person name="Henrissat B."/>
            <person name="Grigoriev I.V."/>
            <person name="Hibbett D."/>
            <person name="Nagy L.G."/>
            <person name="Martin F.M."/>
        </authorList>
    </citation>
    <scope>NUCLEOTIDE SEQUENCE</scope>
    <source>
        <strain evidence="1">UP504</strain>
    </source>
</reference>
<comment type="caution">
    <text evidence="1">The sequence shown here is derived from an EMBL/GenBank/DDBJ whole genome shotgun (WGS) entry which is preliminary data.</text>
</comment>
<keyword evidence="2" id="KW-1185">Reference proteome</keyword>
<dbReference type="AlphaFoldDB" id="A0A9P6BAY4"/>
<dbReference type="Proteomes" id="UP000886523">
    <property type="component" value="Unassembled WGS sequence"/>
</dbReference>
<evidence type="ECO:0000313" key="1">
    <source>
        <dbReference type="EMBL" id="KAF9521014.1"/>
    </source>
</evidence>
<dbReference type="EMBL" id="MU128909">
    <property type="protein sequence ID" value="KAF9521014.1"/>
    <property type="molecule type" value="Genomic_DNA"/>
</dbReference>